<evidence type="ECO:0000259" key="1">
    <source>
        <dbReference type="Pfam" id="PF01593"/>
    </source>
</evidence>
<proteinExistence type="predicted"/>
<feature type="domain" description="Amine oxidase" evidence="1">
    <location>
        <begin position="23"/>
        <end position="238"/>
    </location>
</feature>
<organism evidence="2 3">
    <name type="scientific">Elysia chlorotica</name>
    <name type="common">Eastern emerald elysia</name>
    <name type="synonym">Sea slug</name>
    <dbReference type="NCBI Taxonomy" id="188477"/>
    <lineage>
        <taxon>Eukaryota</taxon>
        <taxon>Metazoa</taxon>
        <taxon>Spiralia</taxon>
        <taxon>Lophotrochozoa</taxon>
        <taxon>Mollusca</taxon>
        <taxon>Gastropoda</taxon>
        <taxon>Heterobranchia</taxon>
        <taxon>Euthyneura</taxon>
        <taxon>Panpulmonata</taxon>
        <taxon>Sacoglossa</taxon>
        <taxon>Placobranchoidea</taxon>
        <taxon>Plakobranchidae</taxon>
        <taxon>Elysia</taxon>
    </lineage>
</organism>
<dbReference type="GO" id="GO:0016491">
    <property type="term" value="F:oxidoreductase activity"/>
    <property type="evidence" value="ECO:0007669"/>
    <property type="project" value="InterPro"/>
</dbReference>
<dbReference type="PANTHER" id="PTHR10742:SF410">
    <property type="entry name" value="LYSINE-SPECIFIC HISTONE DEMETHYLASE 2"/>
    <property type="match status" value="1"/>
</dbReference>
<dbReference type="InterPro" id="IPR036188">
    <property type="entry name" value="FAD/NAD-bd_sf"/>
</dbReference>
<evidence type="ECO:0000313" key="2">
    <source>
        <dbReference type="EMBL" id="RUS68721.1"/>
    </source>
</evidence>
<dbReference type="PANTHER" id="PTHR10742">
    <property type="entry name" value="FLAVIN MONOAMINE OXIDASE"/>
    <property type="match status" value="1"/>
</dbReference>
<evidence type="ECO:0000313" key="3">
    <source>
        <dbReference type="Proteomes" id="UP000271974"/>
    </source>
</evidence>
<dbReference type="Pfam" id="PF01593">
    <property type="entry name" value="Amino_oxidase"/>
    <property type="match status" value="1"/>
</dbReference>
<dbReference type="InterPro" id="IPR050281">
    <property type="entry name" value="Flavin_monoamine_oxidase"/>
</dbReference>
<dbReference type="Gene3D" id="3.50.50.60">
    <property type="entry name" value="FAD/NAD(P)-binding domain"/>
    <property type="match status" value="1"/>
</dbReference>
<comment type="caution">
    <text evidence="2">The sequence shown here is derived from an EMBL/GenBank/DDBJ whole genome shotgun (WGS) entry which is preliminary data.</text>
</comment>
<sequence length="256" mass="29049">MCPLVTAQGQLVPDDLDRRIEFHYNAILDIVSDWRRGRGSECDVPLLEKFKEFHEEFIRETQGYFSETAFSQQEVRRLVNFYLSNLEFALGCPLGRASALYWDQNEDLPQLGGPHMRIPGGFGLILDSLAQGLDIKLDCQVEEVLFTDKTVLVKSTQGDFHTDKVIVTVPLAVLKKGVPKFDPPLPEVKTRAIQALGAGRVEKVVLRFTQDFWSEKLTQRSLFGQVPESEDQMGFFNVFYSHACPQVSAHYSLYIS</sequence>
<dbReference type="AlphaFoldDB" id="A0A3S0Z7J4"/>
<name>A0A3S0Z7J4_ELYCH</name>
<dbReference type="EMBL" id="RQTK01002067">
    <property type="protein sequence ID" value="RUS68721.1"/>
    <property type="molecule type" value="Genomic_DNA"/>
</dbReference>
<accession>A0A3S0Z7J4</accession>
<dbReference type="InterPro" id="IPR002937">
    <property type="entry name" value="Amino_oxidase"/>
</dbReference>
<protein>
    <recommendedName>
        <fullName evidence="1">Amine oxidase domain-containing protein</fullName>
    </recommendedName>
</protein>
<keyword evidence="3" id="KW-1185">Reference proteome</keyword>
<dbReference type="OrthoDB" id="2219495at2759"/>
<dbReference type="Proteomes" id="UP000271974">
    <property type="component" value="Unassembled WGS sequence"/>
</dbReference>
<reference evidence="2 3" key="1">
    <citation type="submission" date="2019-01" db="EMBL/GenBank/DDBJ databases">
        <title>A draft genome assembly of the solar-powered sea slug Elysia chlorotica.</title>
        <authorList>
            <person name="Cai H."/>
            <person name="Li Q."/>
            <person name="Fang X."/>
            <person name="Li J."/>
            <person name="Curtis N.E."/>
            <person name="Altenburger A."/>
            <person name="Shibata T."/>
            <person name="Feng M."/>
            <person name="Maeda T."/>
            <person name="Schwartz J.A."/>
            <person name="Shigenobu S."/>
            <person name="Lundholm N."/>
            <person name="Nishiyama T."/>
            <person name="Yang H."/>
            <person name="Hasebe M."/>
            <person name="Li S."/>
            <person name="Pierce S.K."/>
            <person name="Wang J."/>
        </authorList>
    </citation>
    <scope>NUCLEOTIDE SEQUENCE [LARGE SCALE GENOMIC DNA]</scope>
    <source>
        <strain evidence="2">EC2010</strain>
        <tissue evidence="2">Whole organism of an adult</tissue>
    </source>
</reference>
<dbReference type="STRING" id="188477.A0A3S0Z7J4"/>
<gene>
    <name evidence="2" type="ORF">EGW08_023519</name>
</gene>
<dbReference type="SUPFAM" id="SSF51905">
    <property type="entry name" value="FAD/NAD(P)-binding domain"/>
    <property type="match status" value="1"/>
</dbReference>